<keyword evidence="4" id="KW-1185">Reference proteome</keyword>
<dbReference type="Pfam" id="PF00149">
    <property type="entry name" value="Metallophos"/>
    <property type="match status" value="1"/>
</dbReference>
<feature type="signal peptide" evidence="1">
    <location>
        <begin position="1"/>
        <end position="17"/>
    </location>
</feature>
<dbReference type="InterPro" id="IPR004843">
    <property type="entry name" value="Calcineurin-like_PHP"/>
</dbReference>
<reference evidence="3" key="1">
    <citation type="submission" date="2023-06" db="EMBL/GenBank/DDBJ databases">
        <title>Survivors Of The Sea: Transcriptome response of Skeletonema marinoi to long-term dormancy.</title>
        <authorList>
            <person name="Pinder M.I.M."/>
            <person name="Kourtchenko O."/>
            <person name="Robertson E.K."/>
            <person name="Larsson T."/>
            <person name="Maumus F."/>
            <person name="Osuna-Cruz C.M."/>
            <person name="Vancaester E."/>
            <person name="Stenow R."/>
            <person name="Vandepoele K."/>
            <person name="Ploug H."/>
            <person name="Bruchert V."/>
            <person name="Godhe A."/>
            <person name="Topel M."/>
        </authorList>
    </citation>
    <scope>NUCLEOTIDE SEQUENCE</scope>
    <source>
        <strain evidence="3">R05AC</strain>
    </source>
</reference>
<evidence type="ECO:0000259" key="2">
    <source>
        <dbReference type="Pfam" id="PF00149"/>
    </source>
</evidence>
<dbReference type="InterPro" id="IPR029052">
    <property type="entry name" value="Metallo-depent_PP-like"/>
</dbReference>
<dbReference type="Proteomes" id="UP001224775">
    <property type="component" value="Unassembled WGS sequence"/>
</dbReference>
<feature type="chain" id="PRO_5042249007" evidence="1">
    <location>
        <begin position="18"/>
        <end position="471"/>
    </location>
</feature>
<organism evidence="3 4">
    <name type="scientific">Skeletonema marinoi</name>
    <dbReference type="NCBI Taxonomy" id="267567"/>
    <lineage>
        <taxon>Eukaryota</taxon>
        <taxon>Sar</taxon>
        <taxon>Stramenopiles</taxon>
        <taxon>Ochrophyta</taxon>
        <taxon>Bacillariophyta</taxon>
        <taxon>Coscinodiscophyceae</taxon>
        <taxon>Thalassiosirophycidae</taxon>
        <taxon>Thalassiosirales</taxon>
        <taxon>Skeletonemataceae</taxon>
        <taxon>Skeletonema</taxon>
        <taxon>Skeletonema marinoi-dohrnii complex</taxon>
    </lineage>
</organism>
<keyword evidence="1" id="KW-0732">Signal</keyword>
<dbReference type="PANTHER" id="PTHR36492:SF2">
    <property type="entry name" value="[ACYL-CARRIER-PROTEIN] PHOSPHODIESTERASE PPTH"/>
    <property type="match status" value="1"/>
</dbReference>
<dbReference type="EMBL" id="JATAAI010000020">
    <property type="protein sequence ID" value="KAK1738705.1"/>
    <property type="molecule type" value="Genomic_DNA"/>
</dbReference>
<name>A0AAD9DAI9_9STRA</name>
<accession>A0AAD9DAI9</accession>
<dbReference type="CDD" id="cd00838">
    <property type="entry name" value="MPP_superfamily"/>
    <property type="match status" value="1"/>
</dbReference>
<dbReference type="PANTHER" id="PTHR36492">
    <property type="match status" value="1"/>
</dbReference>
<dbReference type="SUPFAM" id="SSF56300">
    <property type="entry name" value="Metallo-dependent phosphatases"/>
    <property type="match status" value="1"/>
</dbReference>
<feature type="domain" description="Calcineurin-like phosphoesterase" evidence="2">
    <location>
        <begin position="76"/>
        <end position="152"/>
    </location>
</feature>
<comment type="caution">
    <text evidence="3">The sequence shown here is derived from an EMBL/GenBank/DDBJ whole genome shotgun (WGS) entry which is preliminary data.</text>
</comment>
<dbReference type="GO" id="GO:0016787">
    <property type="term" value="F:hydrolase activity"/>
    <property type="evidence" value="ECO:0007669"/>
    <property type="project" value="InterPro"/>
</dbReference>
<sequence>MARHLLLFSTLAAVCKGFTSPPSGIWSARSHQTTTAPCSAQINNEDDAPINNHISQLQSRFQKYRSPPFHAPNIERVLLLSDLHCDYSENREWLSNLAATDEHDVSSEQTMILIAGDVSHDLQILRWTFQTLKQTFAEVAFVPGNHELWLDKSAAEGDKCADSIDKMERIIQLCLEEDIRIGPVKVGSLWIVPLLSWHHLSFDSEPPICSESWAGIPSASRTVKLGADYRKTVWPHPITPLDDSVAQLMDSLNDVILDFDNIDEWGEDATILTFSHFLPRVELLPEKRYLSLPTLPACSGSTFLESRLRELNEKMLSKTGGMKHLHAFGHSHLAYDLVVEDVRYVHVPLAYPREWEQRRRSLEIGTMAGDEGHRRFPVSIWEKDTNFPSEWLGGWWSKYYTIMKREPHRTKELAPWVARRFKQRNSAAIVEDFNHVKMEMKHKLQHPSHWNAKGTWYAEKETMKDKKQNAS</sequence>
<gene>
    <name evidence="3" type="ORF">QTG54_010735</name>
</gene>
<evidence type="ECO:0000313" key="3">
    <source>
        <dbReference type="EMBL" id="KAK1738705.1"/>
    </source>
</evidence>
<evidence type="ECO:0000256" key="1">
    <source>
        <dbReference type="SAM" id="SignalP"/>
    </source>
</evidence>
<evidence type="ECO:0000313" key="4">
    <source>
        <dbReference type="Proteomes" id="UP001224775"/>
    </source>
</evidence>
<protein>
    <submittedName>
        <fullName evidence="3">Calcineurin-like phosphoesterase</fullName>
    </submittedName>
</protein>
<dbReference type="Gene3D" id="3.60.21.10">
    <property type="match status" value="1"/>
</dbReference>
<dbReference type="InterPro" id="IPR052963">
    <property type="entry name" value="Pantetheine_PDE"/>
</dbReference>
<dbReference type="AlphaFoldDB" id="A0AAD9DAI9"/>
<proteinExistence type="predicted"/>